<keyword evidence="3" id="KW-1185">Reference proteome</keyword>
<dbReference type="InterPro" id="IPR041633">
    <property type="entry name" value="Polbeta"/>
</dbReference>
<sequence>MKQKMHQHRIFSLLAEYFSKNNEVMAAYVFGSYAEDVARPDSDIDIAVIMEPVSRDTMEYRLAVMEDIKRLTGLDADIIVLNEAPIMLQFQVIQKGKVVFERDADKRAVFVMSVAGRYYDYKRYFDYHARHLAERIKEVGLGVR</sequence>
<reference evidence="2 3" key="1">
    <citation type="journal article" date="2018" name="Environ. Microbiol.">
        <title>Novel energy conservation strategies and behaviour of Pelotomaculum schinkii driving syntrophic propionate catabolism.</title>
        <authorList>
            <person name="Hidalgo-Ahumada C.A.P."/>
            <person name="Nobu M.K."/>
            <person name="Narihiro T."/>
            <person name="Tamaki H."/>
            <person name="Liu W.T."/>
            <person name="Kamagata Y."/>
            <person name="Stams A.J.M."/>
            <person name="Imachi H."/>
            <person name="Sousa D.Z."/>
        </authorList>
    </citation>
    <scope>NUCLEOTIDE SEQUENCE [LARGE SCALE GENOMIC DNA]</scope>
    <source>
        <strain evidence="2 3">HH</strain>
    </source>
</reference>
<dbReference type="InterPro" id="IPR043519">
    <property type="entry name" value="NT_sf"/>
</dbReference>
<dbReference type="CDD" id="cd05403">
    <property type="entry name" value="NT_KNTase_like"/>
    <property type="match status" value="1"/>
</dbReference>
<keyword evidence="2" id="KW-0808">Transferase</keyword>
<dbReference type="InterPro" id="IPR052930">
    <property type="entry name" value="TA_antitoxin_MntA"/>
</dbReference>
<accession>A0A4Y7RHH3</accession>
<feature type="domain" description="Polymerase beta nucleotidyltransferase" evidence="1">
    <location>
        <begin position="14"/>
        <end position="104"/>
    </location>
</feature>
<evidence type="ECO:0000259" key="1">
    <source>
        <dbReference type="Pfam" id="PF18765"/>
    </source>
</evidence>
<evidence type="ECO:0000313" key="3">
    <source>
        <dbReference type="Proteomes" id="UP000298324"/>
    </source>
</evidence>
<dbReference type="PANTHER" id="PTHR43852:SF3">
    <property type="entry name" value="NUCLEOTIDYLTRANSFERASE"/>
    <property type="match status" value="1"/>
</dbReference>
<dbReference type="Gene3D" id="3.30.460.10">
    <property type="entry name" value="Beta Polymerase, domain 2"/>
    <property type="match status" value="1"/>
</dbReference>
<protein>
    <submittedName>
        <fullName evidence="2">Nucleotidyltransferase domain protein</fullName>
    </submittedName>
</protein>
<name>A0A4Y7RHH3_9FIRM</name>
<gene>
    <name evidence="2" type="ORF">Psch_01798</name>
</gene>
<dbReference type="NCBIfam" id="NF047752">
    <property type="entry name" value="MntA_antitoxin"/>
    <property type="match status" value="1"/>
</dbReference>
<dbReference type="SUPFAM" id="SSF81301">
    <property type="entry name" value="Nucleotidyltransferase"/>
    <property type="match status" value="1"/>
</dbReference>
<proteinExistence type="predicted"/>
<dbReference type="GO" id="GO:0016740">
    <property type="term" value="F:transferase activity"/>
    <property type="evidence" value="ECO:0007669"/>
    <property type="project" value="UniProtKB-KW"/>
</dbReference>
<dbReference type="AlphaFoldDB" id="A0A4Y7RHH3"/>
<organism evidence="2 3">
    <name type="scientific">Pelotomaculum schinkii</name>
    <dbReference type="NCBI Taxonomy" id="78350"/>
    <lineage>
        <taxon>Bacteria</taxon>
        <taxon>Bacillati</taxon>
        <taxon>Bacillota</taxon>
        <taxon>Clostridia</taxon>
        <taxon>Eubacteriales</taxon>
        <taxon>Desulfotomaculaceae</taxon>
        <taxon>Pelotomaculum</taxon>
    </lineage>
</organism>
<evidence type="ECO:0000313" key="2">
    <source>
        <dbReference type="EMBL" id="TEB08243.1"/>
    </source>
</evidence>
<comment type="caution">
    <text evidence="2">The sequence shown here is derived from an EMBL/GenBank/DDBJ whole genome shotgun (WGS) entry which is preliminary data.</text>
</comment>
<dbReference type="Proteomes" id="UP000298324">
    <property type="component" value="Unassembled WGS sequence"/>
</dbReference>
<dbReference type="EMBL" id="QFGA01000001">
    <property type="protein sequence ID" value="TEB08243.1"/>
    <property type="molecule type" value="Genomic_DNA"/>
</dbReference>
<dbReference type="Pfam" id="PF18765">
    <property type="entry name" value="Polbeta"/>
    <property type="match status" value="1"/>
</dbReference>
<dbReference type="PANTHER" id="PTHR43852">
    <property type="entry name" value="NUCLEOTIDYLTRANSFERASE"/>
    <property type="match status" value="1"/>
</dbReference>